<keyword evidence="2" id="KW-0472">Membrane</keyword>
<evidence type="ECO:0000313" key="4">
    <source>
        <dbReference type="Proteomes" id="UP000803844"/>
    </source>
</evidence>
<name>A0A9P4Y5A6_CRYP1</name>
<keyword evidence="2" id="KW-0812">Transmembrane</keyword>
<dbReference type="EMBL" id="MU032346">
    <property type="protein sequence ID" value="KAF3766724.1"/>
    <property type="molecule type" value="Genomic_DNA"/>
</dbReference>
<evidence type="ECO:0000256" key="2">
    <source>
        <dbReference type="SAM" id="Phobius"/>
    </source>
</evidence>
<accession>A0A9P4Y5A6</accession>
<evidence type="ECO:0000313" key="3">
    <source>
        <dbReference type="EMBL" id="KAF3766724.1"/>
    </source>
</evidence>
<feature type="region of interest" description="Disordered" evidence="1">
    <location>
        <begin position="1"/>
        <end position="55"/>
    </location>
</feature>
<comment type="caution">
    <text evidence="3">The sequence shown here is derived from an EMBL/GenBank/DDBJ whole genome shotgun (WGS) entry which is preliminary data.</text>
</comment>
<reference evidence="3" key="1">
    <citation type="journal article" date="2020" name="Phytopathology">
        <title>Genome sequence of the chestnut blight fungus Cryphonectria parasitica EP155: A fundamental resource for an archetypical invasive plant pathogen.</title>
        <authorList>
            <person name="Crouch J.A."/>
            <person name="Dawe A."/>
            <person name="Aerts A."/>
            <person name="Barry K."/>
            <person name="Churchill A.C.L."/>
            <person name="Grimwood J."/>
            <person name="Hillman B."/>
            <person name="Milgroom M.G."/>
            <person name="Pangilinan J."/>
            <person name="Smith M."/>
            <person name="Salamov A."/>
            <person name="Schmutz J."/>
            <person name="Yadav J."/>
            <person name="Grigoriev I.V."/>
            <person name="Nuss D."/>
        </authorList>
    </citation>
    <scope>NUCLEOTIDE SEQUENCE</scope>
    <source>
        <strain evidence="3">EP155</strain>
    </source>
</reference>
<organism evidence="3 4">
    <name type="scientific">Cryphonectria parasitica (strain ATCC 38755 / EP155)</name>
    <dbReference type="NCBI Taxonomy" id="660469"/>
    <lineage>
        <taxon>Eukaryota</taxon>
        <taxon>Fungi</taxon>
        <taxon>Dikarya</taxon>
        <taxon>Ascomycota</taxon>
        <taxon>Pezizomycotina</taxon>
        <taxon>Sordariomycetes</taxon>
        <taxon>Sordariomycetidae</taxon>
        <taxon>Diaporthales</taxon>
        <taxon>Cryphonectriaceae</taxon>
        <taxon>Cryphonectria-Endothia species complex</taxon>
        <taxon>Cryphonectria</taxon>
    </lineage>
</organism>
<feature type="compositionally biased region" description="Basic and acidic residues" evidence="1">
    <location>
        <begin position="25"/>
        <end position="41"/>
    </location>
</feature>
<feature type="transmembrane region" description="Helical" evidence="2">
    <location>
        <begin position="106"/>
        <end position="124"/>
    </location>
</feature>
<dbReference type="AlphaFoldDB" id="A0A9P4Y5A6"/>
<keyword evidence="4" id="KW-1185">Reference proteome</keyword>
<keyword evidence="2" id="KW-1133">Transmembrane helix</keyword>
<dbReference type="OrthoDB" id="5236035at2759"/>
<sequence length="148" mass="16011">MARDNGSGGFQRRVSAQSATSPNDTKNKAEQEQHVSPKLDNSDDDGNTTTPPKTFQNYINDLYDLVPDNLNARFPVMYVPGSMSRNVVTPSPQGSKKASRATWTDFVVVSVFYGAAAIGFLVVMFDGARAIGGFVWELVSAMLMALGI</sequence>
<dbReference type="Proteomes" id="UP000803844">
    <property type="component" value="Unassembled WGS sequence"/>
</dbReference>
<dbReference type="GeneID" id="63843062"/>
<proteinExistence type="predicted"/>
<gene>
    <name evidence="3" type="ORF">M406DRAFT_76101</name>
</gene>
<evidence type="ECO:0000256" key="1">
    <source>
        <dbReference type="SAM" id="MobiDB-lite"/>
    </source>
</evidence>
<dbReference type="RefSeq" id="XP_040777685.1">
    <property type="nucleotide sequence ID" value="XM_040925933.1"/>
</dbReference>
<protein>
    <submittedName>
        <fullName evidence="3">Uncharacterized protein</fullName>
    </submittedName>
</protein>
<feature type="compositionally biased region" description="Polar residues" evidence="1">
    <location>
        <begin position="14"/>
        <end position="24"/>
    </location>
</feature>